<gene>
    <name evidence="1" type="ORF">HUJ06_006485</name>
</gene>
<name>A0A822YXE8_NELNU</name>
<protein>
    <submittedName>
        <fullName evidence="1">Uncharacterized protein</fullName>
    </submittedName>
</protein>
<evidence type="ECO:0000313" key="1">
    <source>
        <dbReference type="EMBL" id="DAD35845.1"/>
    </source>
</evidence>
<accession>A0A822YXE8</accession>
<comment type="caution">
    <text evidence="1">The sequence shown here is derived from an EMBL/GenBank/DDBJ whole genome shotgun (WGS) entry which is preliminary data.</text>
</comment>
<sequence length="58" mass="6105">MCDSIEGHRCVSSWISDNSLAPSQFIGLLFFPGKIRCRPVGGEGRGLVLVLIGSSGLA</sequence>
<dbReference type="AlphaFoldDB" id="A0A822YXE8"/>
<dbReference type="EMBL" id="DUZY01000004">
    <property type="protein sequence ID" value="DAD35845.1"/>
    <property type="molecule type" value="Genomic_DNA"/>
</dbReference>
<dbReference type="Proteomes" id="UP000607653">
    <property type="component" value="Unassembled WGS sequence"/>
</dbReference>
<keyword evidence="2" id="KW-1185">Reference proteome</keyword>
<organism evidence="1 2">
    <name type="scientific">Nelumbo nucifera</name>
    <name type="common">Sacred lotus</name>
    <dbReference type="NCBI Taxonomy" id="4432"/>
    <lineage>
        <taxon>Eukaryota</taxon>
        <taxon>Viridiplantae</taxon>
        <taxon>Streptophyta</taxon>
        <taxon>Embryophyta</taxon>
        <taxon>Tracheophyta</taxon>
        <taxon>Spermatophyta</taxon>
        <taxon>Magnoliopsida</taxon>
        <taxon>Proteales</taxon>
        <taxon>Nelumbonaceae</taxon>
        <taxon>Nelumbo</taxon>
    </lineage>
</organism>
<reference evidence="1 2" key="1">
    <citation type="journal article" date="2020" name="Mol. Biol. Evol.">
        <title>Distinct Expression and Methylation Patterns for Genes with Different Fates following a Single Whole-Genome Duplication in Flowering Plants.</title>
        <authorList>
            <person name="Shi T."/>
            <person name="Rahmani R.S."/>
            <person name="Gugger P.F."/>
            <person name="Wang M."/>
            <person name="Li H."/>
            <person name="Zhang Y."/>
            <person name="Li Z."/>
            <person name="Wang Q."/>
            <person name="Van de Peer Y."/>
            <person name="Marchal K."/>
            <person name="Chen J."/>
        </authorList>
    </citation>
    <scope>NUCLEOTIDE SEQUENCE [LARGE SCALE GENOMIC DNA]</scope>
    <source>
        <tissue evidence="1">Leaf</tissue>
    </source>
</reference>
<evidence type="ECO:0000313" key="2">
    <source>
        <dbReference type="Proteomes" id="UP000607653"/>
    </source>
</evidence>
<proteinExistence type="predicted"/>